<organism evidence="1 2">
    <name type="scientific">Dimorphilus gyrociliatus</name>
    <dbReference type="NCBI Taxonomy" id="2664684"/>
    <lineage>
        <taxon>Eukaryota</taxon>
        <taxon>Metazoa</taxon>
        <taxon>Spiralia</taxon>
        <taxon>Lophotrochozoa</taxon>
        <taxon>Annelida</taxon>
        <taxon>Polychaeta</taxon>
        <taxon>Polychaeta incertae sedis</taxon>
        <taxon>Dinophilidae</taxon>
        <taxon>Dimorphilus</taxon>
    </lineage>
</organism>
<reference evidence="1 2" key="1">
    <citation type="submission" date="2020-08" db="EMBL/GenBank/DDBJ databases">
        <authorList>
            <person name="Hejnol A."/>
        </authorList>
    </citation>
    <scope>NUCLEOTIDE SEQUENCE [LARGE SCALE GENOMIC DNA]</scope>
</reference>
<dbReference type="PANTHER" id="PTHR35354:SF1">
    <property type="entry name" value="RGD1561648"/>
    <property type="match status" value="1"/>
</dbReference>
<dbReference type="AlphaFoldDB" id="A0A7I8V586"/>
<keyword evidence="2" id="KW-1185">Reference proteome</keyword>
<dbReference type="EMBL" id="CAJFCJ010000001">
    <property type="protein sequence ID" value="CAD5111300.1"/>
    <property type="molecule type" value="Genomic_DNA"/>
</dbReference>
<evidence type="ECO:0000313" key="2">
    <source>
        <dbReference type="Proteomes" id="UP000549394"/>
    </source>
</evidence>
<dbReference type="PANTHER" id="PTHR35354">
    <property type="entry name" value="RGD1561648"/>
    <property type="match status" value="1"/>
</dbReference>
<dbReference type="InterPro" id="IPR027878">
    <property type="entry name" value="DUF4551"/>
</dbReference>
<proteinExistence type="predicted"/>
<protein>
    <submittedName>
        <fullName evidence="1">DgyrCDS618</fullName>
    </submittedName>
</protein>
<accession>A0A7I8V586</accession>
<gene>
    <name evidence="1" type="ORF">DGYR_LOCUS615</name>
</gene>
<name>A0A7I8V586_9ANNE</name>
<dbReference type="OrthoDB" id="6022562at2759"/>
<dbReference type="Proteomes" id="UP000549394">
    <property type="component" value="Unassembled WGS sequence"/>
</dbReference>
<dbReference type="Pfam" id="PF15087">
    <property type="entry name" value="DUF4551"/>
    <property type="match status" value="1"/>
</dbReference>
<comment type="caution">
    <text evidence="1">The sequence shown here is derived from an EMBL/GenBank/DDBJ whole genome shotgun (WGS) entry which is preliminary data.</text>
</comment>
<sequence length="213" mass="24764">MLTETEAVENIQTILEINQGRTLKKLIYVLIESHPELLVKLESQNQKLFHVYNEYFDLTVILLDKLIVVIEQTTWVIKENAILSSVWIIEYAKSLLSLDGYIETITKSIIDTFKPNSTIHLNPECSIILYHQVKVLKRLIQEVDGVKETLRSQFYEEFLYYLTVSSINNKDMTCDPIREIILKTLEHIIKEITQRPFSLQTTKQSINLSDSSS</sequence>
<evidence type="ECO:0000313" key="1">
    <source>
        <dbReference type="EMBL" id="CAD5111300.1"/>
    </source>
</evidence>